<feature type="repeat" description="ANK" evidence="3">
    <location>
        <begin position="307"/>
        <end position="339"/>
    </location>
</feature>
<dbReference type="AlphaFoldDB" id="A0A378JKJ3"/>
<evidence type="ECO:0000313" key="4">
    <source>
        <dbReference type="EMBL" id="STX51694.1"/>
    </source>
</evidence>
<dbReference type="RefSeq" id="WP_115331314.1">
    <property type="nucleotide sequence ID" value="NZ_CAAAHP010000002.1"/>
</dbReference>
<evidence type="ECO:0000256" key="1">
    <source>
        <dbReference type="ARBA" id="ARBA00022737"/>
    </source>
</evidence>
<evidence type="ECO:0000313" key="5">
    <source>
        <dbReference type="Proteomes" id="UP000254794"/>
    </source>
</evidence>
<dbReference type="Gene3D" id="1.25.40.20">
    <property type="entry name" value="Ankyrin repeat-containing domain"/>
    <property type="match status" value="1"/>
</dbReference>
<dbReference type="Proteomes" id="UP000254794">
    <property type="component" value="Unassembled WGS sequence"/>
</dbReference>
<keyword evidence="5" id="KW-1185">Reference proteome</keyword>
<feature type="repeat" description="ANK" evidence="3">
    <location>
        <begin position="375"/>
        <end position="407"/>
    </location>
</feature>
<organism evidence="4 5">
    <name type="scientific">Legionella busanensis</name>
    <dbReference type="NCBI Taxonomy" id="190655"/>
    <lineage>
        <taxon>Bacteria</taxon>
        <taxon>Pseudomonadati</taxon>
        <taxon>Pseudomonadota</taxon>
        <taxon>Gammaproteobacteria</taxon>
        <taxon>Legionellales</taxon>
        <taxon>Legionellaceae</taxon>
        <taxon>Legionella</taxon>
    </lineage>
</organism>
<protein>
    <submittedName>
        <fullName evidence="4">Ankyrin 3</fullName>
    </submittedName>
</protein>
<dbReference type="Pfam" id="PF13637">
    <property type="entry name" value="Ank_4"/>
    <property type="match status" value="1"/>
</dbReference>
<keyword evidence="2 3" id="KW-0040">ANK repeat</keyword>
<feature type="repeat" description="ANK" evidence="3">
    <location>
        <begin position="274"/>
        <end position="306"/>
    </location>
</feature>
<dbReference type="SMART" id="SM00248">
    <property type="entry name" value="ANK"/>
    <property type="match status" value="5"/>
</dbReference>
<dbReference type="PANTHER" id="PTHR24198">
    <property type="entry name" value="ANKYRIN REPEAT AND PROTEIN KINASE DOMAIN-CONTAINING PROTEIN"/>
    <property type="match status" value="1"/>
</dbReference>
<proteinExistence type="predicted"/>
<dbReference type="Pfam" id="PF12796">
    <property type="entry name" value="Ank_2"/>
    <property type="match status" value="1"/>
</dbReference>
<gene>
    <name evidence="4" type="ORF">NCTC13316_01790</name>
</gene>
<dbReference type="PANTHER" id="PTHR24198:SF165">
    <property type="entry name" value="ANKYRIN REPEAT-CONTAINING PROTEIN-RELATED"/>
    <property type="match status" value="1"/>
</dbReference>
<dbReference type="InterPro" id="IPR036770">
    <property type="entry name" value="Ankyrin_rpt-contain_sf"/>
</dbReference>
<reference evidence="4 5" key="1">
    <citation type="submission" date="2018-06" db="EMBL/GenBank/DDBJ databases">
        <authorList>
            <consortium name="Pathogen Informatics"/>
            <person name="Doyle S."/>
        </authorList>
    </citation>
    <scope>NUCLEOTIDE SEQUENCE [LARGE SCALE GENOMIC DNA]</scope>
    <source>
        <strain evidence="4 5">NCTC13316</strain>
    </source>
</reference>
<dbReference type="OrthoDB" id="5649561at2"/>
<dbReference type="SUPFAM" id="SSF48403">
    <property type="entry name" value="Ankyrin repeat"/>
    <property type="match status" value="1"/>
</dbReference>
<accession>A0A378JKJ3</accession>
<dbReference type="EMBL" id="UGOD01000001">
    <property type="protein sequence ID" value="STX51694.1"/>
    <property type="molecule type" value="Genomic_DNA"/>
</dbReference>
<keyword evidence="1" id="KW-0677">Repeat</keyword>
<dbReference type="PROSITE" id="PS50297">
    <property type="entry name" value="ANK_REP_REGION"/>
    <property type="match status" value="4"/>
</dbReference>
<evidence type="ECO:0000256" key="3">
    <source>
        <dbReference type="PROSITE-ProRule" id="PRU00023"/>
    </source>
</evidence>
<feature type="repeat" description="ANK" evidence="3">
    <location>
        <begin position="408"/>
        <end position="440"/>
    </location>
</feature>
<evidence type="ECO:0000256" key="2">
    <source>
        <dbReference type="ARBA" id="ARBA00023043"/>
    </source>
</evidence>
<dbReference type="InterPro" id="IPR002110">
    <property type="entry name" value="Ankyrin_rpt"/>
</dbReference>
<name>A0A378JKJ3_9GAMM</name>
<feature type="repeat" description="ANK" evidence="3">
    <location>
        <begin position="340"/>
        <end position="368"/>
    </location>
</feature>
<dbReference type="PROSITE" id="PS50088">
    <property type="entry name" value="ANK_REPEAT"/>
    <property type="match status" value="5"/>
</dbReference>
<sequence length="542" mass="60757">MPNHPHQSLLNLYNALRYPKAEGLCHAFSLRWLEAALLGDKELQCFEKRMELITSNKLETLLQDINDVKAKKGENLTQVDRKILEILSFLDSVALFTKPKKWSFLINQKLDNQDQFVDISALASTEAIRYQGGLKAPYSESLILNDEEIKAYLSDLGKQLEKASEEPSSKKFIGVLLSGEGHAVALIYKPGGGWIYRDSNEWLEGVSQKPEGYPYPSVLEKIRRGFTNSNEFIAFNAQLVLTGSDPRSLLLEKKLEEFKKCHLITEEIALRQTKTVNLLYYAALSNHFTIVDSLIKAGTNLNQVDAEKRTPLYMATSLKRGEIIKILSKAGANVNQKNDENSTPIYLAAQNGDTEIVEILAQCKADLDEVWADGGNITPLIIAAYKGHLEVVEKLIKYGAAINRATIQGATAVFVAAQNGYFPIVELLLKANADCSIQVKMTVKEFVSNLQNKTYNKVYLDSFLNGKEDTAEILIAPYDIAKIMGHEKMADLIKKHIRKIDSCLHKLWSQSSNTIPFFFQKINKDKDELSELEDPMVGCSVT</sequence>